<dbReference type="Pfam" id="PF03069">
    <property type="entry name" value="FmdA_AmdA"/>
    <property type="match status" value="2"/>
</dbReference>
<dbReference type="PANTHER" id="PTHR31891">
    <property type="entry name" value="FORMAMIDASE C869.04-RELATED"/>
    <property type="match status" value="1"/>
</dbReference>
<dbReference type="SUPFAM" id="SSF141130">
    <property type="entry name" value="Acetamidase/Formamidase-like"/>
    <property type="match status" value="1"/>
</dbReference>
<dbReference type="NCBIfam" id="NF045496">
    <property type="entry name" value="FormamaseFmdA"/>
    <property type="match status" value="1"/>
</dbReference>
<evidence type="ECO:0000313" key="1">
    <source>
        <dbReference type="EMBL" id="KAA0036428.1"/>
    </source>
</evidence>
<dbReference type="InterPro" id="IPR004304">
    <property type="entry name" value="FmdA_AmdA"/>
</dbReference>
<organism evidence="1 2">
    <name type="scientific">Cucumis melo var. makuwa</name>
    <name type="common">Oriental melon</name>
    <dbReference type="NCBI Taxonomy" id="1194695"/>
    <lineage>
        <taxon>Eukaryota</taxon>
        <taxon>Viridiplantae</taxon>
        <taxon>Streptophyta</taxon>
        <taxon>Embryophyta</taxon>
        <taxon>Tracheophyta</taxon>
        <taxon>Spermatophyta</taxon>
        <taxon>Magnoliopsida</taxon>
        <taxon>eudicotyledons</taxon>
        <taxon>Gunneridae</taxon>
        <taxon>Pentapetalae</taxon>
        <taxon>rosids</taxon>
        <taxon>fabids</taxon>
        <taxon>Cucurbitales</taxon>
        <taxon>Cucurbitaceae</taxon>
        <taxon>Benincaseae</taxon>
        <taxon>Cucumis</taxon>
    </lineage>
</organism>
<dbReference type="Gene3D" id="2.60.120.580">
    <property type="entry name" value="Acetamidase/Formamidase-like domains"/>
    <property type="match status" value="2"/>
</dbReference>
<dbReference type="GO" id="GO:0016811">
    <property type="term" value="F:hydrolase activity, acting on carbon-nitrogen (but not peptide) bonds, in linear amides"/>
    <property type="evidence" value="ECO:0007669"/>
    <property type="project" value="InterPro"/>
</dbReference>
<dbReference type="OrthoDB" id="9975579at2759"/>
<evidence type="ECO:0000313" key="2">
    <source>
        <dbReference type="Proteomes" id="UP000321393"/>
    </source>
</evidence>
<dbReference type="PANTHER" id="PTHR31891:SF1">
    <property type="entry name" value="FORMAMIDASE C869.04-RELATED"/>
    <property type="match status" value="1"/>
</dbReference>
<protein>
    <submittedName>
        <fullName evidence="1">Formamidase-like isoform X3</fullName>
    </submittedName>
</protein>
<dbReference type="Proteomes" id="UP000321393">
    <property type="component" value="Unassembled WGS sequence"/>
</dbReference>
<dbReference type="InterPro" id="IPR054833">
    <property type="entry name" value="FormamaseFmdA"/>
</dbReference>
<proteinExistence type="predicted"/>
<name>A0A5A7T0T9_CUCMM</name>
<accession>A0A5A7T0T9</accession>
<dbReference type="Gene3D" id="3.10.28.20">
    <property type="entry name" value="Acetamidase/Formamidase-like domains"/>
    <property type="match status" value="1"/>
</dbReference>
<gene>
    <name evidence="1" type="ORF">E6C27_scaffold18G002340</name>
</gene>
<sequence length="528" mass="58420">MVPIDLKKKPWQQKFPLHNRWHPEIPPAAEVKVAEFFRIEMVDFSGGGITKDYSADDIKHVDNSVPLVSVYFLSNFMAPSTPRLVVPVDLKKKPWDQILPLHNRWHPLIPPVAEVHTDELFRVEMVDWTGGVVGDNDSASDVQLIDLSVTHYLSGPIRVVDKDGVPAKPGDLLVVEICNLGPLPGDEWGYTATFDRENGGGFLTDHFPCATKAIWYFEGIYAYSPQIPGVRFPGLTHPGIIGTAPSAELLKIWNERERHVQENGLQTLKLCEVVHSRPLAHLPSAKGCALGKIKEGTEEWERIANEAARTIPGRENGGNCDIKNLSRGSKVYLPVFVEGANLSTGDMHFSQGDGEVSFCGAIEMSGFLELKCDIIRGGMKEYLTPMGPTPLHVNPIFEIGPVEPRFSEWLVFEGISVDESGRQHFLDATVAYKRAVLNAIDYLHKFGYSKEQAYLLLSCCPCEGRISGIVDSPNAMVTLAIPTAIFDQDIRPKPSKVPIGPRLLRRPDVLKCSYDGNLPITKNPSATT</sequence>
<dbReference type="STRING" id="1194695.A0A5A7T0T9"/>
<dbReference type="EMBL" id="SSTE01019703">
    <property type="protein sequence ID" value="KAA0036428.1"/>
    <property type="molecule type" value="Genomic_DNA"/>
</dbReference>
<comment type="caution">
    <text evidence="1">The sequence shown here is derived from an EMBL/GenBank/DDBJ whole genome shotgun (WGS) entry which is preliminary data.</text>
</comment>
<dbReference type="AlphaFoldDB" id="A0A5A7T0T9"/>
<reference evidence="1 2" key="1">
    <citation type="submission" date="2019-08" db="EMBL/GenBank/DDBJ databases">
        <title>Draft genome sequences of two oriental melons (Cucumis melo L. var makuwa).</title>
        <authorList>
            <person name="Kwon S.-Y."/>
        </authorList>
    </citation>
    <scope>NUCLEOTIDE SEQUENCE [LARGE SCALE GENOMIC DNA]</scope>
    <source>
        <strain evidence="2">cv. SW 3</strain>
        <tissue evidence="1">Leaf</tissue>
    </source>
</reference>